<evidence type="ECO:0000313" key="3">
    <source>
        <dbReference type="Proteomes" id="UP000295680"/>
    </source>
</evidence>
<accession>A0A4R2KH58</accession>
<dbReference type="Pfam" id="PF04672">
    <property type="entry name" value="Methyltransf_19"/>
    <property type="match status" value="1"/>
</dbReference>
<keyword evidence="2" id="KW-0808">Transferase</keyword>
<protein>
    <submittedName>
        <fullName evidence="2">S-adenosyl methyltransferase</fullName>
    </submittedName>
</protein>
<comment type="caution">
    <text evidence="2">The sequence shown here is derived from an EMBL/GenBank/DDBJ whole genome shotgun (WGS) entry which is preliminary data.</text>
</comment>
<dbReference type="OrthoDB" id="3516042at2"/>
<keyword evidence="2" id="KW-0489">Methyltransferase</keyword>
<dbReference type="GO" id="GO:0008168">
    <property type="term" value="F:methyltransferase activity"/>
    <property type="evidence" value="ECO:0007669"/>
    <property type="project" value="UniProtKB-KW"/>
</dbReference>
<dbReference type="RefSeq" id="WP_132112408.1">
    <property type="nucleotide sequence ID" value="NZ_SLWS01000001.1"/>
</dbReference>
<name>A0A4R2KH58_9PSEU</name>
<dbReference type="AlphaFoldDB" id="A0A4R2KH58"/>
<feature type="region of interest" description="Disordered" evidence="1">
    <location>
        <begin position="242"/>
        <end position="263"/>
    </location>
</feature>
<dbReference type="SUPFAM" id="SSF53335">
    <property type="entry name" value="S-adenosyl-L-methionine-dependent methyltransferases"/>
    <property type="match status" value="1"/>
</dbReference>
<organism evidence="2 3">
    <name type="scientific">Actinocrispum wychmicini</name>
    <dbReference type="NCBI Taxonomy" id="1213861"/>
    <lineage>
        <taxon>Bacteria</taxon>
        <taxon>Bacillati</taxon>
        <taxon>Actinomycetota</taxon>
        <taxon>Actinomycetes</taxon>
        <taxon>Pseudonocardiales</taxon>
        <taxon>Pseudonocardiaceae</taxon>
        <taxon>Actinocrispum</taxon>
    </lineage>
</organism>
<dbReference type="PIRSF" id="PIRSF017393">
    <property type="entry name" value="MTase_SAV2177"/>
    <property type="match status" value="1"/>
</dbReference>
<proteinExistence type="predicted"/>
<keyword evidence="3" id="KW-1185">Reference proteome</keyword>
<dbReference type="GO" id="GO:0032259">
    <property type="term" value="P:methylation"/>
    <property type="evidence" value="ECO:0007669"/>
    <property type="project" value="UniProtKB-KW"/>
</dbReference>
<evidence type="ECO:0000256" key="1">
    <source>
        <dbReference type="SAM" id="MobiDB-lite"/>
    </source>
</evidence>
<dbReference type="Gene3D" id="3.40.50.150">
    <property type="entry name" value="Vaccinia Virus protein VP39"/>
    <property type="match status" value="1"/>
</dbReference>
<evidence type="ECO:0000313" key="2">
    <source>
        <dbReference type="EMBL" id="TCO65775.1"/>
    </source>
</evidence>
<dbReference type="Proteomes" id="UP000295680">
    <property type="component" value="Unassembled WGS sequence"/>
</dbReference>
<gene>
    <name evidence="2" type="ORF">EV192_1011567</name>
</gene>
<sequence length="281" mass="30949">MAGDRRWIPDDIDPGRPSIARIYDYALGGGHNLACDRAVFYQMLEIQPNIRELAWNNRAFMRRVVLFMVKSGVRQFLDLGSGIPTVGNVHEIAQKVDAACRVVYVDREEVAVAHSRLLLEDDPLADMVDADIARPDQVLGHPNAVRLLDYHQPIGLLALTVGQYIPDNRVVSVFDEYRAALASGSMLGISHGTDDFEDVNTHTIFETAAVAGGDRMSVRTKAEILRLFGDFELVEPGLVAPSKWRPDSPPPTRAAQSGDGMWAGVGTKLSVTTAERIFPDR</sequence>
<dbReference type="InterPro" id="IPR006764">
    <property type="entry name" value="SAM_dep_MeTrfase_SAV2177_type"/>
</dbReference>
<dbReference type="InterPro" id="IPR029063">
    <property type="entry name" value="SAM-dependent_MTases_sf"/>
</dbReference>
<dbReference type="EMBL" id="SLWS01000001">
    <property type="protein sequence ID" value="TCO65775.1"/>
    <property type="molecule type" value="Genomic_DNA"/>
</dbReference>
<reference evidence="2 3" key="1">
    <citation type="submission" date="2019-03" db="EMBL/GenBank/DDBJ databases">
        <title>Genomic Encyclopedia of Type Strains, Phase IV (KMG-IV): sequencing the most valuable type-strain genomes for metagenomic binning, comparative biology and taxonomic classification.</title>
        <authorList>
            <person name="Goeker M."/>
        </authorList>
    </citation>
    <scope>NUCLEOTIDE SEQUENCE [LARGE SCALE GENOMIC DNA]</scope>
    <source>
        <strain evidence="2 3">DSM 45934</strain>
    </source>
</reference>